<dbReference type="InterPro" id="IPR000305">
    <property type="entry name" value="GIY-YIG_endonuc"/>
</dbReference>
<evidence type="ECO:0000313" key="12">
    <source>
        <dbReference type="Proteomes" id="UP000388235"/>
    </source>
</evidence>
<dbReference type="EMBL" id="CP045871">
    <property type="protein sequence ID" value="QGG80343.1"/>
    <property type="molecule type" value="Genomic_DNA"/>
</dbReference>
<dbReference type="Gene3D" id="4.10.860.10">
    <property type="entry name" value="UVR domain"/>
    <property type="match status" value="1"/>
</dbReference>
<dbReference type="SUPFAM" id="SSF47781">
    <property type="entry name" value="RuvA domain 2-like"/>
    <property type="match status" value="1"/>
</dbReference>
<keyword evidence="2 7" id="KW-0227">DNA damage</keyword>
<dbReference type="InterPro" id="IPR003583">
    <property type="entry name" value="Hlx-hairpin-Hlx_DNA-bd_motif"/>
</dbReference>
<dbReference type="InterPro" id="IPR047296">
    <property type="entry name" value="GIY-YIG_UvrC_Cho"/>
</dbReference>
<dbReference type="Pfam" id="PF14520">
    <property type="entry name" value="HHH_5"/>
    <property type="match status" value="1"/>
</dbReference>
<dbReference type="InterPro" id="IPR010994">
    <property type="entry name" value="RuvA_2-like"/>
</dbReference>
<keyword evidence="12" id="KW-1185">Reference proteome</keyword>
<dbReference type="InterPro" id="IPR038476">
    <property type="entry name" value="UvrC_RNase_H_dom_sf"/>
</dbReference>
<dbReference type="GO" id="GO:0003677">
    <property type="term" value="F:DNA binding"/>
    <property type="evidence" value="ECO:0007669"/>
    <property type="project" value="UniProtKB-UniRule"/>
</dbReference>
<dbReference type="Gene3D" id="3.40.1440.10">
    <property type="entry name" value="GIY-YIG endonuclease"/>
    <property type="match status" value="1"/>
</dbReference>
<dbReference type="PROSITE" id="PS50151">
    <property type="entry name" value="UVR"/>
    <property type="match status" value="1"/>
</dbReference>
<organism evidence="11 12">
    <name type="scientific">Litorivicinus lipolyticus</name>
    <dbReference type="NCBI Taxonomy" id="418701"/>
    <lineage>
        <taxon>Bacteria</taxon>
        <taxon>Pseudomonadati</taxon>
        <taxon>Pseudomonadota</taxon>
        <taxon>Gammaproteobacteria</taxon>
        <taxon>Oceanospirillales</taxon>
        <taxon>Litorivicinaceae</taxon>
        <taxon>Litorivicinus</taxon>
    </lineage>
</organism>
<dbReference type="GO" id="GO:0009381">
    <property type="term" value="F:excinuclease ABC activity"/>
    <property type="evidence" value="ECO:0007669"/>
    <property type="project" value="UniProtKB-UniRule"/>
</dbReference>
<dbReference type="InterPro" id="IPR050066">
    <property type="entry name" value="UvrABC_protein_C"/>
</dbReference>
<reference evidence="11 12" key="1">
    <citation type="submission" date="2019-11" db="EMBL/GenBank/DDBJ databases">
        <authorList>
            <person name="Khan S.A."/>
            <person name="Jeon C.O."/>
            <person name="Chun B.H."/>
        </authorList>
    </citation>
    <scope>NUCLEOTIDE SEQUENCE [LARGE SCALE GENOMIC DNA]</scope>
    <source>
        <strain evidence="11 12">IMCC 1097</strain>
    </source>
</reference>
<proteinExistence type="inferred from homology"/>
<evidence type="ECO:0000256" key="6">
    <source>
        <dbReference type="ARBA" id="ARBA00023236"/>
    </source>
</evidence>
<feature type="domain" description="UvrC family homology region profile" evidence="10">
    <location>
        <begin position="253"/>
        <end position="479"/>
    </location>
</feature>
<dbReference type="Gene3D" id="3.30.420.340">
    <property type="entry name" value="UvrC, RNAse H endonuclease domain"/>
    <property type="match status" value="1"/>
</dbReference>
<evidence type="ECO:0000259" key="8">
    <source>
        <dbReference type="PROSITE" id="PS50151"/>
    </source>
</evidence>
<dbReference type="PANTHER" id="PTHR30562">
    <property type="entry name" value="UVRC/OXIDOREDUCTASE"/>
    <property type="match status" value="1"/>
</dbReference>
<name>A0A5Q2QAQ9_9GAMM</name>
<evidence type="ECO:0000256" key="1">
    <source>
        <dbReference type="ARBA" id="ARBA00022490"/>
    </source>
</evidence>
<evidence type="ECO:0000256" key="4">
    <source>
        <dbReference type="ARBA" id="ARBA00022881"/>
    </source>
</evidence>
<dbReference type="InterPro" id="IPR004791">
    <property type="entry name" value="UvrC"/>
</dbReference>
<keyword evidence="4 7" id="KW-0267">Excision nuclease</keyword>
<dbReference type="FunFam" id="3.30.420.340:FF:000001">
    <property type="entry name" value="UvrABC system protein C"/>
    <property type="match status" value="1"/>
</dbReference>
<dbReference type="InterPro" id="IPR001162">
    <property type="entry name" value="UvrC_RNase_H_dom"/>
</dbReference>
<dbReference type="OrthoDB" id="9804933at2"/>
<dbReference type="SUPFAM" id="SSF46600">
    <property type="entry name" value="C-terminal UvrC-binding domain of UvrB"/>
    <property type="match status" value="1"/>
</dbReference>
<dbReference type="Pfam" id="PF22920">
    <property type="entry name" value="UvrC_RNaseH"/>
    <property type="match status" value="1"/>
</dbReference>
<accession>A0A5Q2QAQ9</accession>
<evidence type="ECO:0000259" key="10">
    <source>
        <dbReference type="PROSITE" id="PS50165"/>
    </source>
</evidence>
<comment type="subunit">
    <text evidence="7">Interacts with UvrB in an incision complex.</text>
</comment>
<keyword evidence="11" id="KW-0378">Hydrolase</keyword>
<dbReference type="NCBIfam" id="NF001824">
    <property type="entry name" value="PRK00558.1-5"/>
    <property type="match status" value="1"/>
</dbReference>
<dbReference type="InterPro" id="IPR001943">
    <property type="entry name" value="UVR_dom"/>
</dbReference>
<comment type="function">
    <text evidence="7">The UvrABC repair system catalyzes the recognition and processing of DNA lesions. UvrC both incises the 5' and 3' sides of the lesion. The N-terminal half is responsible for the 3' incision and the C-terminal half is responsible for the 5' incision.</text>
</comment>
<keyword evidence="6 7" id="KW-0742">SOS response</keyword>
<evidence type="ECO:0000259" key="9">
    <source>
        <dbReference type="PROSITE" id="PS50164"/>
    </source>
</evidence>
<dbReference type="Pfam" id="PF01541">
    <property type="entry name" value="GIY-YIG"/>
    <property type="match status" value="1"/>
</dbReference>
<dbReference type="Gene3D" id="1.10.150.20">
    <property type="entry name" value="5' to 3' exonuclease, C-terminal subdomain"/>
    <property type="match status" value="1"/>
</dbReference>
<dbReference type="Proteomes" id="UP000388235">
    <property type="component" value="Chromosome"/>
</dbReference>
<dbReference type="PROSITE" id="PS50165">
    <property type="entry name" value="UVRC"/>
    <property type="match status" value="1"/>
</dbReference>
<dbReference type="GO" id="GO:0006289">
    <property type="term" value="P:nucleotide-excision repair"/>
    <property type="evidence" value="ECO:0007669"/>
    <property type="project" value="UniProtKB-UniRule"/>
</dbReference>
<sequence>MTDFDPKRILKSLPMKPGVYQMLDADGGILYVGKAKKLKNRVSSYFRGSGLNTKTMALVSHIRDIQVTVTANETEALLLEHNLIKAHRPPYNISLRDDKSYPFIWVDTRQAFPAVRFRRGRVKGKGMWFGPFPSGGGTRDTIDLIQKTFQLRSCEDSVFSNRSRPCLQYQIKRCSGSCVGLISEDQYAEDLAGAALYLNGRSQVLIDNLTDKMDGAAAALEFEQAARYRDQMGRLRRMQSQQGVDTDYGDVDVIAIESRPGISCISLLVVRDGRLLGHREFWPGGGLDEEPEALLEAFVPQYYLGEGQHSVPSEVLLSHPVGDEGWLSSVLAAAVGQSVKVGHRFRATRARWMQMARDNASQALSGHLGNRLDMNRRRESLAEILGLDTLPVRMECFDISHTQGEATVASCVVFDDQGPLKSDYRVFNIRDAKAGDDYAAMHEALERRYNRVKGGEIPIPDVLVIDGGPGQVTQARDVLSELGLHQVKLLGIAKGPTRKAGMEWLHVEGNDLPIRPPSDAPGLHLLQHIRDEAHRFAITKHRQARGKARITSPLEGIAGVGPKRRQQLLRHFGGLREIQGAGLHELASAPGMSQKLASVVYAALHGES</sequence>
<evidence type="ECO:0000313" key="11">
    <source>
        <dbReference type="EMBL" id="QGG80343.1"/>
    </source>
</evidence>
<dbReference type="GO" id="GO:0005737">
    <property type="term" value="C:cytoplasm"/>
    <property type="evidence" value="ECO:0007669"/>
    <property type="project" value="UniProtKB-SubCell"/>
</dbReference>
<dbReference type="SUPFAM" id="SSF82771">
    <property type="entry name" value="GIY-YIG endonuclease"/>
    <property type="match status" value="1"/>
</dbReference>
<dbReference type="PROSITE" id="PS50164">
    <property type="entry name" value="GIY_YIG"/>
    <property type="match status" value="1"/>
</dbReference>
<dbReference type="AlphaFoldDB" id="A0A5Q2QAQ9"/>
<keyword evidence="3 7" id="KW-0228">DNA excision</keyword>
<keyword evidence="5 7" id="KW-0234">DNA repair</keyword>
<dbReference type="PANTHER" id="PTHR30562:SF1">
    <property type="entry name" value="UVRABC SYSTEM PROTEIN C"/>
    <property type="match status" value="1"/>
</dbReference>
<comment type="subcellular location">
    <subcellularLocation>
        <location evidence="7">Cytoplasm</location>
    </subcellularLocation>
</comment>
<comment type="similarity">
    <text evidence="7">Belongs to the UvrC family.</text>
</comment>
<evidence type="ECO:0000256" key="3">
    <source>
        <dbReference type="ARBA" id="ARBA00022769"/>
    </source>
</evidence>
<evidence type="ECO:0000256" key="2">
    <source>
        <dbReference type="ARBA" id="ARBA00022763"/>
    </source>
</evidence>
<dbReference type="SMART" id="SM00278">
    <property type="entry name" value="HhH1"/>
    <property type="match status" value="2"/>
</dbReference>
<dbReference type="FunFam" id="3.40.1440.10:FF:000001">
    <property type="entry name" value="UvrABC system protein C"/>
    <property type="match status" value="1"/>
</dbReference>
<dbReference type="GO" id="GO:0009432">
    <property type="term" value="P:SOS response"/>
    <property type="evidence" value="ECO:0007669"/>
    <property type="project" value="UniProtKB-UniRule"/>
</dbReference>
<feature type="domain" description="UVR" evidence="8">
    <location>
        <begin position="203"/>
        <end position="238"/>
    </location>
</feature>
<dbReference type="HAMAP" id="MF_00203">
    <property type="entry name" value="UvrC"/>
    <property type="match status" value="1"/>
</dbReference>
<evidence type="ECO:0000256" key="7">
    <source>
        <dbReference type="HAMAP-Rule" id="MF_00203"/>
    </source>
</evidence>
<dbReference type="KEGG" id="llp:GH975_07075"/>
<dbReference type="CDD" id="cd10434">
    <property type="entry name" value="GIY-YIG_UvrC_Cho"/>
    <property type="match status" value="1"/>
</dbReference>
<keyword evidence="1 7" id="KW-0963">Cytoplasm</keyword>
<feature type="domain" description="GIY-YIG" evidence="9">
    <location>
        <begin position="15"/>
        <end position="93"/>
    </location>
</feature>
<evidence type="ECO:0000256" key="5">
    <source>
        <dbReference type="ARBA" id="ARBA00023204"/>
    </source>
</evidence>
<dbReference type="InterPro" id="IPR036876">
    <property type="entry name" value="UVR_dom_sf"/>
</dbReference>
<dbReference type="NCBIfam" id="TIGR00194">
    <property type="entry name" value="uvrC"/>
    <property type="match status" value="1"/>
</dbReference>
<dbReference type="SMART" id="SM00465">
    <property type="entry name" value="GIYc"/>
    <property type="match status" value="1"/>
</dbReference>
<gene>
    <name evidence="7 11" type="primary">uvrC</name>
    <name evidence="11" type="ORF">GH975_07075</name>
</gene>
<dbReference type="RefSeq" id="WP_153713847.1">
    <property type="nucleotide sequence ID" value="NZ_CP045871.1"/>
</dbReference>
<dbReference type="Pfam" id="PF02151">
    <property type="entry name" value="UVR"/>
    <property type="match status" value="1"/>
</dbReference>
<dbReference type="GO" id="GO:0009380">
    <property type="term" value="C:excinuclease repair complex"/>
    <property type="evidence" value="ECO:0007669"/>
    <property type="project" value="InterPro"/>
</dbReference>
<protein>
    <recommendedName>
        <fullName evidence="7">UvrABC system protein C</fullName>
        <shortName evidence="7">Protein UvrC</shortName>
    </recommendedName>
    <alternativeName>
        <fullName evidence="7">Excinuclease ABC subunit C</fullName>
    </alternativeName>
</protein>
<dbReference type="Pfam" id="PF08459">
    <property type="entry name" value="UvrC_RNaseH_dom"/>
    <property type="match status" value="1"/>
</dbReference>
<dbReference type="InterPro" id="IPR035901">
    <property type="entry name" value="GIY-YIG_endonuc_sf"/>
</dbReference>